<dbReference type="FunFam" id="3.20.20.30:FF:000002">
    <property type="entry name" value="LLM class flavin-dependent oxidoreductase"/>
    <property type="match status" value="1"/>
</dbReference>
<accession>A0A8J2ZTH5</accession>
<comment type="caution">
    <text evidence="3">The sequence shown here is derived from an EMBL/GenBank/DDBJ whole genome shotgun (WGS) entry which is preliminary data.</text>
</comment>
<feature type="domain" description="Luciferase-like" evidence="2">
    <location>
        <begin position="1"/>
        <end position="301"/>
    </location>
</feature>
<keyword evidence="4" id="KW-1185">Reference proteome</keyword>
<dbReference type="Pfam" id="PF00296">
    <property type="entry name" value="Bac_luciferase"/>
    <property type="match status" value="1"/>
</dbReference>
<reference evidence="3" key="2">
    <citation type="submission" date="2020-09" db="EMBL/GenBank/DDBJ databases">
        <authorList>
            <person name="Sun Q."/>
            <person name="Zhou Y."/>
        </authorList>
    </citation>
    <scope>NUCLEOTIDE SEQUENCE</scope>
    <source>
        <strain evidence="3">CGMCC 1.12777</strain>
    </source>
</reference>
<dbReference type="SUPFAM" id="SSF51679">
    <property type="entry name" value="Bacterial luciferase-like"/>
    <property type="match status" value="1"/>
</dbReference>
<evidence type="ECO:0000313" key="4">
    <source>
        <dbReference type="Proteomes" id="UP000656813"/>
    </source>
</evidence>
<sequence>MKLSILDQSPIAKGATPEEALNNTLTIADLADRLGYTRYWVAEHHNTNGLAGASPEVLIASIAAKTRFLKVGSGGVLLPQYSPYKVAENFKVLSALYPGRIDLGVGNSPGGSLATRLALTDNLRKSLNDFPRQVFDLLGFLQGDLPADQPFYEVKATPFSQRLPDPWILGIRSEGSKLAAEMGTGFIYGHFINPHNGEQALKHYREAFRPSKWLREPQAITCIFVVCADTQGEAERLALSQDGWLLNVGKKNGDTRIPSPEEVKARTYTVNELKKISENRKRMVIGTPEKVKEQLIDLQKRYRTDEFMVISNLYDFKAKQHSYELLAEAFALEKTV</sequence>
<dbReference type="Proteomes" id="UP000656813">
    <property type="component" value="Unassembled WGS sequence"/>
</dbReference>
<dbReference type="PANTHER" id="PTHR30137">
    <property type="entry name" value="LUCIFERASE-LIKE MONOOXYGENASE"/>
    <property type="match status" value="1"/>
</dbReference>
<dbReference type="AlphaFoldDB" id="A0A8J2ZTH5"/>
<dbReference type="InterPro" id="IPR019949">
    <property type="entry name" value="CmoO-like"/>
</dbReference>
<evidence type="ECO:0000259" key="2">
    <source>
        <dbReference type="Pfam" id="PF00296"/>
    </source>
</evidence>
<reference evidence="3" key="1">
    <citation type="journal article" date="2014" name="Int. J. Syst. Evol. Microbiol.">
        <title>Complete genome sequence of Corynebacterium casei LMG S-19264T (=DSM 44701T), isolated from a smear-ripened cheese.</title>
        <authorList>
            <consortium name="US DOE Joint Genome Institute (JGI-PGF)"/>
            <person name="Walter F."/>
            <person name="Albersmeier A."/>
            <person name="Kalinowski J."/>
            <person name="Ruckert C."/>
        </authorList>
    </citation>
    <scope>NUCLEOTIDE SEQUENCE</scope>
    <source>
        <strain evidence="3">CGMCC 1.12777</strain>
    </source>
</reference>
<proteinExistence type="predicted"/>
<dbReference type="GO" id="GO:0005829">
    <property type="term" value="C:cytosol"/>
    <property type="evidence" value="ECO:0007669"/>
    <property type="project" value="TreeGrafter"/>
</dbReference>
<dbReference type="NCBIfam" id="TIGR03558">
    <property type="entry name" value="oxido_grp_1"/>
    <property type="match status" value="1"/>
</dbReference>
<dbReference type="GO" id="GO:0016705">
    <property type="term" value="F:oxidoreductase activity, acting on paired donors, with incorporation or reduction of molecular oxygen"/>
    <property type="evidence" value="ECO:0007669"/>
    <property type="project" value="InterPro"/>
</dbReference>
<gene>
    <name evidence="3" type="primary">yceB</name>
    <name evidence="3" type="ORF">GCM10007096_05280</name>
</gene>
<dbReference type="RefSeq" id="WP_188495790.1">
    <property type="nucleotide sequence ID" value="NZ_BMFV01000002.1"/>
</dbReference>
<dbReference type="EMBL" id="BMFV01000002">
    <property type="protein sequence ID" value="GGH75738.1"/>
    <property type="molecule type" value="Genomic_DNA"/>
</dbReference>
<name>A0A8J2ZTH5_9BACL</name>
<comment type="similarity">
    <text evidence="1">To bacterial alkanal monooxygenase alpha and beta chains.</text>
</comment>
<dbReference type="PANTHER" id="PTHR30137:SF19">
    <property type="entry name" value="LUCIFERASE-LIKE MONOOXYGENASE"/>
    <property type="match status" value="1"/>
</dbReference>
<dbReference type="InterPro" id="IPR036661">
    <property type="entry name" value="Luciferase-like_sf"/>
</dbReference>
<dbReference type="InterPro" id="IPR011251">
    <property type="entry name" value="Luciferase-like_dom"/>
</dbReference>
<evidence type="ECO:0000313" key="3">
    <source>
        <dbReference type="EMBL" id="GGH75738.1"/>
    </source>
</evidence>
<protein>
    <recommendedName>
        <fullName evidence="2">Luciferase-like domain-containing protein</fullName>
    </recommendedName>
</protein>
<dbReference type="InterPro" id="IPR050766">
    <property type="entry name" value="Bact_Lucif_Oxidored"/>
</dbReference>
<evidence type="ECO:0000256" key="1">
    <source>
        <dbReference type="ARBA" id="ARBA00007789"/>
    </source>
</evidence>
<dbReference type="Gene3D" id="3.20.20.30">
    <property type="entry name" value="Luciferase-like domain"/>
    <property type="match status" value="1"/>
</dbReference>
<organism evidence="3 4">
    <name type="scientific">Pullulanibacillus pueri</name>
    <dbReference type="NCBI Taxonomy" id="1437324"/>
    <lineage>
        <taxon>Bacteria</taxon>
        <taxon>Bacillati</taxon>
        <taxon>Bacillota</taxon>
        <taxon>Bacilli</taxon>
        <taxon>Bacillales</taxon>
        <taxon>Sporolactobacillaceae</taxon>
        <taxon>Pullulanibacillus</taxon>
    </lineage>
</organism>